<evidence type="ECO:0000313" key="4">
    <source>
        <dbReference type="Proteomes" id="UP000238479"/>
    </source>
</evidence>
<reference evidence="3 4" key="1">
    <citation type="journal article" date="2018" name="Nat. Genet.">
        <title>The Rosa genome provides new insights in the design of modern roses.</title>
        <authorList>
            <person name="Bendahmane M."/>
        </authorList>
    </citation>
    <scope>NUCLEOTIDE SEQUENCE [LARGE SCALE GENOMIC DNA]</scope>
    <source>
        <strain evidence="4">cv. Old Blush</strain>
    </source>
</reference>
<keyword evidence="1 3" id="KW-0378">Hydrolase</keyword>
<dbReference type="InterPro" id="IPR029058">
    <property type="entry name" value="AB_hydrolase_fold"/>
</dbReference>
<dbReference type="EMBL" id="PDCK01000043">
    <property type="protein sequence ID" value="PRQ34838.1"/>
    <property type="molecule type" value="Genomic_DNA"/>
</dbReference>
<keyword evidence="4" id="KW-1185">Reference proteome</keyword>
<evidence type="ECO:0000256" key="1">
    <source>
        <dbReference type="ARBA" id="ARBA00022801"/>
    </source>
</evidence>
<dbReference type="GO" id="GO:0080032">
    <property type="term" value="F:methyl jasmonate esterase activity"/>
    <property type="evidence" value="ECO:0007669"/>
    <property type="project" value="TreeGrafter"/>
</dbReference>
<dbReference type="GO" id="GO:0009696">
    <property type="term" value="P:salicylic acid metabolic process"/>
    <property type="evidence" value="ECO:0007669"/>
    <property type="project" value="TreeGrafter"/>
</dbReference>
<dbReference type="Pfam" id="PF12697">
    <property type="entry name" value="Abhydrolase_6"/>
    <property type="match status" value="1"/>
</dbReference>
<comment type="caution">
    <text evidence="3">The sequence shown here is derived from an EMBL/GenBank/DDBJ whole genome shotgun (WGS) entry which is preliminary data.</text>
</comment>
<evidence type="ECO:0000313" key="3">
    <source>
        <dbReference type="EMBL" id="PRQ34838.1"/>
    </source>
</evidence>
<dbReference type="GO" id="GO:0106435">
    <property type="term" value="F:carboxylesterase activity"/>
    <property type="evidence" value="ECO:0007669"/>
    <property type="project" value="UniProtKB-EC"/>
</dbReference>
<dbReference type="AlphaFoldDB" id="A0A2P6QKX9"/>
<accession>A0A2P6QKX9</accession>
<dbReference type="InterPro" id="IPR000073">
    <property type="entry name" value="AB_hydrolase_1"/>
</dbReference>
<dbReference type="OMA" id="AIHRFAN"/>
<dbReference type="GO" id="GO:0009694">
    <property type="term" value="P:jasmonic acid metabolic process"/>
    <property type="evidence" value="ECO:0007669"/>
    <property type="project" value="TreeGrafter"/>
</dbReference>
<dbReference type="PANTHER" id="PTHR10992">
    <property type="entry name" value="METHYLESTERASE FAMILY MEMBER"/>
    <property type="match status" value="1"/>
</dbReference>
<name>A0A2P6QKX9_ROSCH</name>
<feature type="domain" description="AB hydrolase-1" evidence="2">
    <location>
        <begin position="15"/>
        <end position="254"/>
    </location>
</feature>
<dbReference type="GO" id="GO:0080031">
    <property type="term" value="F:methyl salicylate esterase activity"/>
    <property type="evidence" value="ECO:0007669"/>
    <property type="project" value="TreeGrafter"/>
</dbReference>
<dbReference type="InterPro" id="IPR045889">
    <property type="entry name" value="MES/HNL"/>
</dbReference>
<organism evidence="3 4">
    <name type="scientific">Rosa chinensis</name>
    <name type="common">China rose</name>
    <dbReference type="NCBI Taxonomy" id="74649"/>
    <lineage>
        <taxon>Eukaryota</taxon>
        <taxon>Viridiplantae</taxon>
        <taxon>Streptophyta</taxon>
        <taxon>Embryophyta</taxon>
        <taxon>Tracheophyta</taxon>
        <taxon>Spermatophyta</taxon>
        <taxon>Magnoliopsida</taxon>
        <taxon>eudicotyledons</taxon>
        <taxon>Gunneridae</taxon>
        <taxon>Pentapetalae</taxon>
        <taxon>rosids</taxon>
        <taxon>fabids</taxon>
        <taxon>Rosales</taxon>
        <taxon>Rosaceae</taxon>
        <taxon>Rosoideae</taxon>
        <taxon>Rosoideae incertae sedis</taxon>
        <taxon>Rosa</taxon>
    </lineage>
</organism>
<dbReference type="EC" id="3.1.1.1" evidence="3"/>
<dbReference type="Gene3D" id="3.40.50.1820">
    <property type="entry name" value="alpha/beta hydrolase"/>
    <property type="match status" value="1"/>
</dbReference>
<protein>
    <submittedName>
        <fullName evidence="3">Putative carboxylesterase</fullName>
        <ecNumber evidence="3">3.1.1.1</ecNumber>
    </submittedName>
</protein>
<dbReference type="OrthoDB" id="1263307at2759"/>
<gene>
    <name evidence="3" type="ORF">RchiOBHm_Chr5g0073501</name>
</gene>
<dbReference type="GO" id="GO:0080030">
    <property type="term" value="F:methyl indole-3-acetate esterase activity"/>
    <property type="evidence" value="ECO:0007669"/>
    <property type="project" value="TreeGrafter"/>
</dbReference>
<dbReference type="Gramene" id="PRQ34838">
    <property type="protein sequence ID" value="PRQ34838"/>
    <property type="gene ID" value="RchiOBHm_Chr5g0073501"/>
</dbReference>
<sequence length="267" mass="29709">MNPETEVANPHHHHLVLIHGVGHGAWCWYKIRCLLEAAGYKVTCIDLKGAGIDQSDPNTVLTFEDYNTPLIHFLSSLPQNEKVILVGHSAGGLSLTDAIHRFGNKINMAIYVAANMLKHGFSTDQDIKDGEPDLSAFGNVNEFTFGLGPDQPPTSIIIKENFRHQIMYHMSPVQDSSLASMLLRPGPVMALQGARFEGNIGDDADCVPRVYIKTMNDRLLKPEKQDAMIKRWRPSQVFVLESDHSPFFSTPSLLFDLLVKALASIKY</sequence>
<proteinExistence type="predicted"/>
<dbReference type="FunFam" id="3.40.50.1820:FF:000025">
    <property type="entry name" value="putative methylesterase 11, chloroplastic"/>
    <property type="match status" value="1"/>
</dbReference>
<dbReference type="Proteomes" id="UP000238479">
    <property type="component" value="Chromosome 5"/>
</dbReference>
<dbReference type="PANTHER" id="PTHR10992:SF1010">
    <property type="entry name" value="METHYLESTERASE 17-LIKE"/>
    <property type="match status" value="1"/>
</dbReference>
<evidence type="ECO:0000259" key="2">
    <source>
        <dbReference type="Pfam" id="PF12697"/>
    </source>
</evidence>
<dbReference type="SUPFAM" id="SSF53474">
    <property type="entry name" value="alpha/beta-Hydrolases"/>
    <property type="match status" value="1"/>
</dbReference>